<organism evidence="1 2">
    <name type="scientific">Penicillium cosmopolitanum</name>
    <dbReference type="NCBI Taxonomy" id="1131564"/>
    <lineage>
        <taxon>Eukaryota</taxon>
        <taxon>Fungi</taxon>
        <taxon>Dikarya</taxon>
        <taxon>Ascomycota</taxon>
        <taxon>Pezizomycotina</taxon>
        <taxon>Eurotiomycetes</taxon>
        <taxon>Eurotiomycetidae</taxon>
        <taxon>Eurotiales</taxon>
        <taxon>Aspergillaceae</taxon>
        <taxon>Penicillium</taxon>
    </lineage>
</organism>
<comment type="caution">
    <text evidence="1">The sequence shown here is derived from an EMBL/GenBank/DDBJ whole genome shotgun (WGS) entry which is preliminary data.</text>
</comment>
<accession>A0A9W9SLQ6</accession>
<proteinExistence type="predicted"/>
<gene>
    <name evidence="1" type="ORF">N7509_012683</name>
</gene>
<keyword evidence="2" id="KW-1185">Reference proteome</keyword>
<evidence type="ECO:0000313" key="1">
    <source>
        <dbReference type="EMBL" id="KAJ5379564.1"/>
    </source>
</evidence>
<name>A0A9W9SLQ6_9EURO</name>
<sequence length="137" mass="15048">MYNQIQLNRSVVDIKTSKSGYTIDGLGLTWPVMVAMESLVLSCRSGRKNSFWSRKGNNKRMGYASSHVHPAALLGAHRGDRKQDKEGLSFYFSSIVEDSDAQRSVSVCWETPCPAPRNSLESSGLGGVCLSWDSDSV</sequence>
<dbReference type="AlphaFoldDB" id="A0A9W9SLQ6"/>
<reference evidence="1" key="2">
    <citation type="journal article" date="2023" name="IMA Fungus">
        <title>Comparative genomic study of the Penicillium genus elucidates a diverse pangenome and 15 lateral gene transfer events.</title>
        <authorList>
            <person name="Petersen C."/>
            <person name="Sorensen T."/>
            <person name="Nielsen M.R."/>
            <person name="Sondergaard T.E."/>
            <person name="Sorensen J.L."/>
            <person name="Fitzpatrick D.A."/>
            <person name="Frisvad J.C."/>
            <person name="Nielsen K.L."/>
        </authorList>
    </citation>
    <scope>NUCLEOTIDE SEQUENCE</scope>
    <source>
        <strain evidence="1">IBT 29677</strain>
    </source>
</reference>
<dbReference type="EMBL" id="JAPZBU010000011">
    <property type="protein sequence ID" value="KAJ5379564.1"/>
    <property type="molecule type" value="Genomic_DNA"/>
</dbReference>
<dbReference type="GeneID" id="81376300"/>
<evidence type="ECO:0000313" key="2">
    <source>
        <dbReference type="Proteomes" id="UP001147747"/>
    </source>
</evidence>
<dbReference type="RefSeq" id="XP_056483350.1">
    <property type="nucleotide sequence ID" value="XM_056637320.1"/>
</dbReference>
<protein>
    <submittedName>
        <fullName evidence="1">Uncharacterized protein</fullName>
    </submittedName>
</protein>
<dbReference type="Proteomes" id="UP001147747">
    <property type="component" value="Unassembled WGS sequence"/>
</dbReference>
<reference evidence="1" key="1">
    <citation type="submission" date="2022-12" db="EMBL/GenBank/DDBJ databases">
        <authorList>
            <person name="Petersen C."/>
        </authorList>
    </citation>
    <scope>NUCLEOTIDE SEQUENCE</scope>
    <source>
        <strain evidence="1">IBT 29677</strain>
    </source>
</reference>